<protein>
    <submittedName>
        <fullName evidence="2">Gpi16 subunit, GPI transamidase component-domain containing protein</fullName>
    </submittedName>
</protein>
<dbReference type="GO" id="GO:0042765">
    <property type="term" value="C:GPI-anchor transamidase complex"/>
    <property type="evidence" value="ECO:0007669"/>
    <property type="project" value="InterPro"/>
</dbReference>
<keyword evidence="1" id="KW-0472">Membrane</keyword>
<proteinExistence type="predicted"/>
<dbReference type="AlphaFoldDB" id="A0A2T0ACS8"/>
<sequence length="396" mass="44330">MSGKGGKRSRVPSAGCFVRVLWRTASRRARAARLGPFRSTARETSEVRFLLFRVDEGLTDIVRPTEYNLYRLTMPRLAAACTESLTPFLSLLPCSYHAGLSSLLNPHRLFDGDFTLIGVKFLLKEAEQKAAFELEPDLAREVTKIDGREVAVWDVKRALETAALDVRVTWPGESVFHNPSPSKLPQAPIAVRRLLFGVGQERGRIGVELVNNEEVEHEVVWSEVWPWWLRAFASTLETQTDGQSAPERILDLDYTPSIARERPTTLQALLRLPPKSTTRLTLAYESASLWYTEYPSDSNRGFSVPGATVVLLPSAEGDSSSLRRRGVLRSRRPVLRLQTPTTLLSLPTPDFSMPYNVIILTSTVMALFFGSVMNGMIRRWWIVDVGESGSAKTKVQ</sequence>
<dbReference type="OrthoDB" id="331263at2759"/>
<dbReference type="EMBL" id="LCTV02000003">
    <property type="protein sequence ID" value="PRQ75816.1"/>
    <property type="molecule type" value="Genomic_DNA"/>
</dbReference>
<name>A0A2T0ACS8_RHOTO</name>
<evidence type="ECO:0000313" key="2">
    <source>
        <dbReference type="EMBL" id="PRQ75816.1"/>
    </source>
</evidence>
<feature type="transmembrane region" description="Helical" evidence="1">
    <location>
        <begin position="353"/>
        <end position="372"/>
    </location>
</feature>
<dbReference type="Pfam" id="PF04113">
    <property type="entry name" value="Gpi16"/>
    <property type="match status" value="2"/>
</dbReference>
<evidence type="ECO:0000313" key="3">
    <source>
        <dbReference type="Proteomes" id="UP000239560"/>
    </source>
</evidence>
<evidence type="ECO:0000256" key="1">
    <source>
        <dbReference type="SAM" id="Phobius"/>
    </source>
</evidence>
<dbReference type="InterPro" id="IPR007245">
    <property type="entry name" value="PIG-T"/>
</dbReference>
<dbReference type="GO" id="GO:0016255">
    <property type="term" value="P:attachment of GPI anchor to protein"/>
    <property type="evidence" value="ECO:0007669"/>
    <property type="project" value="InterPro"/>
</dbReference>
<dbReference type="PANTHER" id="PTHR12959">
    <property type="entry name" value="GPI TRANSAMIDASE COMPONENT PIG-T-RELATED"/>
    <property type="match status" value="1"/>
</dbReference>
<keyword evidence="1" id="KW-0812">Transmembrane</keyword>
<accession>A0A2T0ACS8</accession>
<comment type="caution">
    <text evidence="2">The sequence shown here is derived from an EMBL/GenBank/DDBJ whole genome shotgun (WGS) entry which is preliminary data.</text>
</comment>
<gene>
    <name evidence="2" type="ORF">AAT19DRAFT_12838</name>
</gene>
<reference evidence="2 3" key="1">
    <citation type="journal article" date="2018" name="Elife">
        <title>Functional genomics of lipid metabolism in the oleaginous yeast Rhodosporidium toruloides.</title>
        <authorList>
            <person name="Coradetti S.T."/>
            <person name="Pinel D."/>
            <person name="Geiselman G."/>
            <person name="Ito M."/>
            <person name="Mondo S."/>
            <person name="Reilly M.C."/>
            <person name="Cheng Y.F."/>
            <person name="Bauer S."/>
            <person name="Grigoriev I."/>
            <person name="Gladden J.M."/>
            <person name="Simmons B.A."/>
            <person name="Brem R."/>
            <person name="Arkin A.P."/>
            <person name="Skerker J.M."/>
        </authorList>
    </citation>
    <scope>NUCLEOTIDE SEQUENCE [LARGE SCALE GENOMIC DNA]</scope>
    <source>
        <strain evidence="2 3">NBRC 0880</strain>
    </source>
</reference>
<organism evidence="2 3">
    <name type="scientific">Rhodotorula toruloides</name>
    <name type="common">Yeast</name>
    <name type="synonym">Rhodosporidium toruloides</name>
    <dbReference type="NCBI Taxonomy" id="5286"/>
    <lineage>
        <taxon>Eukaryota</taxon>
        <taxon>Fungi</taxon>
        <taxon>Dikarya</taxon>
        <taxon>Basidiomycota</taxon>
        <taxon>Pucciniomycotina</taxon>
        <taxon>Microbotryomycetes</taxon>
        <taxon>Sporidiobolales</taxon>
        <taxon>Sporidiobolaceae</taxon>
        <taxon>Rhodotorula</taxon>
    </lineage>
</organism>
<dbReference type="Proteomes" id="UP000239560">
    <property type="component" value="Unassembled WGS sequence"/>
</dbReference>
<dbReference type="PANTHER" id="PTHR12959:SF11">
    <property type="entry name" value="GPI TRANSAMIDASE COMPONENT PIG-T"/>
    <property type="match status" value="1"/>
</dbReference>
<keyword evidence="1" id="KW-1133">Transmembrane helix</keyword>